<dbReference type="InterPro" id="IPR017932">
    <property type="entry name" value="GATase_2_dom"/>
</dbReference>
<dbReference type="PANTHER" id="PTHR43284">
    <property type="entry name" value="ASPARAGINE SYNTHETASE (GLUTAMINE-HYDROLYZING)"/>
    <property type="match status" value="1"/>
</dbReference>
<feature type="domain" description="Glutamine amidotransferase type-2" evidence="9">
    <location>
        <begin position="2"/>
        <end position="215"/>
    </location>
</feature>
<accession>A0ABP4X1E3</accession>
<dbReference type="EC" id="6.3.5.4" evidence="3"/>
<dbReference type="CDD" id="cd01991">
    <property type="entry name" value="Asn_synthase_B_C"/>
    <property type="match status" value="1"/>
</dbReference>
<dbReference type="SUPFAM" id="SSF56235">
    <property type="entry name" value="N-terminal nucleophile aminohydrolases (Ntn hydrolases)"/>
    <property type="match status" value="1"/>
</dbReference>
<dbReference type="InterPro" id="IPR006426">
    <property type="entry name" value="Asn_synth_AEB"/>
</dbReference>
<evidence type="ECO:0000259" key="9">
    <source>
        <dbReference type="PROSITE" id="PS51278"/>
    </source>
</evidence>
<keyword evidence="11" id="KW-1185">Reference proteome</keyword>
<sequence>MCGIAGLVDFREREGDLTDILDRMCGSLHRRGPDDQGTWVRGGVGLGLRRLSVIDLAGGRQPMVSREADGRDVALVYSGEIFNYVELRTELVGLGHRFETSSDTEVVLRAYLQWGPACAERFVGMFAFAVWDGRTEELVLIRDRFGIYPLYYAELDGGVVFGSELKALLEHPRVAPEVDLDGFRAVITFVKRPENGIFKGVHEMLPGTIRRIGRGGSQQITYWTLPAREHTDDLDTTVATVRELLEESVRSQLISDVPVGVFLSGGLDSSAIAALSARVMREKGEGPLRTFSVDYAGHADDFTPDEVRTTPDYPFVARMAQHLGADHTRVVVGTDELMDPATRSEVLIARDHPTSLGDLDTSLLLLCRQFRRSCTVSLTGDAADELFGGYAWSHDQHYYTAGTLPWLEFARRMVGRNQLRNTALLREDLVKELDSDTFERDLYADMVAGVPTLAGESDTDRGARVMTHLNMTGYLRIILDRKDRVGMAAALEGRVPFCDHRLVEYVYNVPWAMKTFDGREKSLLRAAVRDLLPASVLFRQKAGYPPTTDPRYNDLLRERVSALLADTSAPVRELLDLDVARAYVKDPDGPTASVVNRFSMEMALYLNDWFDRYGVRLAF</sequence>
<comment type="caution">
    <text evidence="10">The sequence shown here is derived from an EMBL/GenBank/DDBJ whole genome shotgun (WGS) entry which is preliminary data.</text>
</comment>
<dbReference type="InterPro" id="IPR051786">
    <property type="entry name" value="ASN_synthetase/amidase"/>
</dbReference>
<evidence type="ECO:0000256" key="2">
    <source>
        <dbReference type="ARBA" id="ARBA00005752"/>
    </source>
</evidence>
<comment type="similarity">
    <text evidence="2">Belongs to the asparagine synthetase family.</text>
</comment>
<protein>
    <recommendedName>
        <fullName evidence="3">asparagine synthase (glutamine-hydrolyzing)</fullName>
        <ecNumber evidence="3">6.3.5.4</ecNumber>
    </recommendedName>
</protein>
<organism evidence="10 11">
    <name type="scientific">Luedemannella helvata</name>
    <dbReference type="NCBI Taxonomy" id="349315"/>
    <lineage>
        <taxon>Bacteria</taxon>
        <taxon>Bacillati</taxon>
        <taxon>Actinomycetota</taxon>
        <taxon>Actinomycetes</taxon>
        <taxon>Micromonosporales</taxon>
        <taxon>Micromonosporaceae</taxon>
        <taxon>Luedemannella</taxon>
    </lineage>
</organism>
<name>A0ABP4X1E3_9ACTN</name>
<evidence type="ECO:0000256" key="7">
    <source>
        <dbReference type="ARBA" id="ARBA00022962"/>
    </source>
</evidence>
<dbReference type="PANTHER" id="PTHR43284:SF1">
    <property type="entry name" value="ASPARAGINE SYNTHETASE"/>
    <property type="match status" value="1"/>
</dbReference>
<keyword evidence="6" id="KW-0061">Asparagine biosynthesis</keyword>
<evidence type="ECO:0000256" key="4">
    <source>
        <dbReference type="ARBA" id="ARBA00022741"/>
    </source>
</evidence>
<dbReference type="SUPFAM" id="SSF52402">
    <property type="entry name" value="Adenine nucleotide alpha hydrolases-like"/>
    <property type="match status" value="1"/>
</dbReference>
<dbReference type="PROSITE" id="PS51278">
    <property type="entry name" value="GATASE_TYPE_2"/>
    <property type="match status" value="1"/>
</dbReference>
<keyword evidence="6" id="KW-0028">Amino-acid biosynthesis</keyword>
<evidence type="ECO:0000256" key="5">
    <source>
        <dbReference type="ARBA" id="ARBA00022840"/>
    </source>
</evidence>
<evidence type="ECO:0000256" key="3">
    <source>
        <dbReference type="ARBA" id="ARBA00012737"/>
    </source>
</evidence>
<dbReference type="InterPro" id="IPR029055">
    <property type="entry name" value="Ntn_hydrolases_N"/>
</dbReference>
<proteinExistence type="inferred from homology"/>
<dbReference type="Gene3D" id="3.40.50.620">
    <property type="entry name" value="HUPs"/>
    <property type="match status" value="1"/>
</dbReference>
<dbReference type="NCBIfam" id="TIGR01536">
    <property type="entry name" value="asn_synth_AEB"/>
    <property type="match status" value="1"/>
</dbReference>
<dbReference type="InterPro" id="IPR033738">
    <property type="entry name" value="AsnB_N"/>
</dbReference>
<evidence type="ECO:0000256" key="8">
    <source>
        <dbReference type="ARBA" id="ARBA00048741"/>
    </source>
</evidence>
<dbReference type="RefSeq" id="WP_344085129.1">
    <property type="nucleotide sequence ID" value="NZ_BAAALS010000024.1"/>
</dbReference>
<keyword evidence="4" id="KW-0547">Nucleotide-binding</keyword>
<reference evidence="11" key="1">
    <citation type="journal article" date="2019" name="Int. J. Syst. Evol. Microbiol.">
        <title>The Global Catalogue of Microorganisms (GCM) 10K type strain sequencing project: providing services to taxonomists for standard genome sequencing and annotation.</title>
        <authorList>
            <consortium name="The Broad Institute Genomics Platform"/>
            <consortium name="The Broad Institute Genome Sequencing Center for Infectious Disease"/>
            <person name="Wu L."/>
            <person name="Ma J."/>
        </authorList>
    </citation>
    <scope>NUCLEOTIDE SEQUENCE [LARGE SCALE GENOMIC DNA]</scope>
    <source>
        <strain evidence="11">JCM 13249</strain>
    </source>
</reference>
<keyword evidence="7" id="KW-0315">Glutamine amidotransferase</keyword>
<keyword evidence="5" id="KW-0067">ATP-binding</keyword>
<dbReference type="CDD" id="cd00712">
    <property type="entry name" value="AsnB"/>
    <property type="match status" value="1"/>
</dbReference>
<evidence type="ECO:0000256" key="6">
    <source>
        <dbReference type="ARBA" id="ARBA00022888"/>
    </source>
</evidence>
<dbReference type="Proteomes" id="UP001500655">
    <property type="component" value="Unassembled WGS sequence"/>
</dbReference>
<dbReference type="EMBL" id="BAAALS010000024">
    <property type="protein sequence ID" value="GAA1767986.1"/>
    <property type="molecule type" value="Genomic_DNA"/>
</dbReference>
<evidence type="ECO:0000256" key="1">
    <source>
        <dbReference type="ARBA" id="ARBA00005187"/>
    </source>
</evidence>
<comment type="pathway">
    <text evidence="1">Amino-acid biosynthesis; L-asparagine biosynthesis; L-asparagine from L-aspartate (L-Gln route): step 1/1.</text>
</comment>
<dbReference type="Pfam" id="PF00733">
    <property type="entry name" value="Asn_synthase"/>
    <property type="match status" value="1"/>
</dbReference>
<dbReference type="InterPro" id="IPR014729">
    <property type="entry name" value="Rossmann-like_a/b/a_fold"/>
</dbReference>
<gene>
    <name evidence="10" type="primary">asnB_2</name>
    <name evidence="10" type="ORF">GCM10009681_43850</name>
</gene>
<evidence type="ECO:0000313" key="10">
    <source>
        <dbReference type="EMBL" id="GAA1767986.1"/>
    </source>
</evidence>
<dbReference type="Gene3D" id="3.60.20.10">
    <property type="entry name" value="Glutamine Phosphoribosylpyrophosphate, subunit 1, domain 1"/>
    <property type="match status" value="1"/>
</dbReference>
<comment type="catalytic activity">
    <reaction evidence="8">
        <text>L-aspartate + L-glutamine + ATP + H2O = L-asparagine + L-glutamate + AMP + diphosphate + H(+)</text>
        <dbReference type="Rhea" id="RHEA:12228"/>
        <dbReference type="ChEBI" id="CHEBI:15377"/>
        <dbReference type="ChEBI" id="CHEBI:15378"/>
        <dbReference type="ChEBI" id="CHEBI:29985"/>
        <dbReference type="ChEBI" id="CHEBI:29991"/>
        <dbReference type="ChEBI" id="CHEBI:30616"/>
        <dbReference type="ChEBI" id="CHEBI:33019"/>
        <dbReference type="ChEBI" id="CHEBI:58048"/>
        <dbReference type="ChEBI" id="CHEBI:58359"/>
        <dbReference type="ChEBI" id="CHEBI:456215"/>
        <dbReference type="EC" id="6.3.5.4"/>
    </reaction>
</comment>
<dbReference type="PIRSF" id="PIRSF001589">
    <property type="entry name" value="Asn_synthetase_glu-h"/>
    <property type="match status" value="1"/>
</dbReference>
<evidence type="ECO:0000313" key="11">
    <source>
        <dbReference type="Proteomes" id="UP001500655"/>
    </source>
</evidence>
<dbReference type="InterPro" id="IPR001962">
    <property type="entry name" value="Asn_synthase"/>
</dbReference>
<dbReference type="Pfam" id="PF13537">
    <property type="entry name" value="GATase_7"/>
    <property type="match status" value="1"/>
</dbReference>